<dbReference type="InterPro" id="IPR047155">
    <property type="entry name" value="COMMD4/6/7/8"/>
</dbReference>
<dbReference type="PANTHER" id="PTHR16231">
    <property type="entry name" value="COMM DOMAIN-CONTAINING PROTEIN 4-8 FAMILY MEMBER"/>
    <property type="match status" value="1"/>
</dbReference>
<gene>
    <name evidence="1" type="ORF">CEUTPL_LOCUS388</name>
</gene>
<sequence>MKFRFNGDTDCPDWILAEIYTLSRLSSVKLKLLGQVVVQGIIMPPIQTEKIDKLFADSKLDADIDLKSCIACLKYIISSATRFHCESSALQSELQQLGLPREHSNSIKRVFEEYNGALSENFKAQLLRVNPLEGVSATSDPETGCAILNLNIGGKQEFVTVTPKLVDNLLIDLTHIKKKMSELKESM</sequence>
<proteinExistence type="predicted"/>
<dbReference type="PANTHER" id="PTHR16231:SF4">
    <property type="entry name" value="COMM DOMAIN-CONTAINING PROTEIN 4"/>
    <property type="match status" value="1"/>
</dbReference>
<evidence type="ECO:0000313" key="2">
    <source>
        <dbReference type="Proteomes" id="UP001152799"/>
    </source>
</evidence>
<accession>A0A9P0DJ92</accession>
<reference evidence="1" key="1">
    <citation type="submission" date="2022-01" db="EMBL/GenBank/DDBJ databases">
        <authorList>
            <person name="King R."/>
        </authorList>
    </citation>
    <scope>NUCLEOTIDE SEQUENCE</scope>
</reference>
<organism evidence="1 2">
    <name type="scientific">Ceutorhynchus assimilis</name>
    <name type="common">cabbage seed weevil</name>
    <dbReference type="NCBI Taxonomy" id="467358"/>
    <lineage>
        <taxon>Eukaryota</taxon>
        <taxon>Metazoa</taxon>
        <taxon>Ecdysozoa</taxon>
        <taxon>Arthropoda</taxon>
        <taxon>Hexapoda</taxon>
        <taxon>Insecta</taxon>
        <taxon>Pterygota</taxon>
        <taxon>Neoptera</taxon>
        <taxon>Endopterygota</taxon>
        <taxon>Coleoptera</taxon>
        <taxon>Polyphaga</taxon>
        <taxon>Cucujiformia</taxon>
        <taxon>Curculionidae</taxon>
        <taxon>Ceutorhynchinae</taxon>
        <taxon>Ceutorhynchus</taxon>
    </lineage>
</organism>
<dbReference type="OrthoDB" id="284322at2759"/>
<protein>
    <recommendedName>
        <fullName evidence="3">COMM domain-containing protein 4</fullName>
    </recommendedName>
</protein>
<dbReference type="EMBL" id="OU892277">
    <property type="protein sequence ID" value="CAH1121262.1"/>
    <property type="molecule type" value="Genomic_DNA"/>
</dbReference>
<dbReference type="Pfam" id="PF21672">
    <property type="entry name" value="COMM_HN"/>
    <property type="match status" value="1"/>
</dbReference>
<dbReference type="AlphaFoldDB" id="A0A9P0DJ92"/>
<keyword evidence="2" id="KW-1185">Reference proteome</keyword>
<dbReference type="Proteomes" id="UP001152799">
    <property type="component" value="Chromosome 1"/>
</dbReference>
<evidence type="ECO:0008006" key="3">
    <source>
        <dbReference type="Google" id="ProtNLM"/>
    </source>
</evidence>
<name>A0A9P0DJ92_9CUCU</name>
<evidence type="ECO:0000313" key="1">
    <source>
        <dbReference type="EMBL" id="CAH1121262.1"/>
    </source>
</evidence>